<evidence type="ECO:0000313" key="3">
    <source>
        <dbReference type="Proteomes" id="UP000298030"/>
    </source>
</evidence>
<organism evidence="2 3">
    <name type="scientific">Coprinellus micaceus</name>
    <name type="common">Glistening ink-cap mushroom</name>
    <name type="synonym">Coprinus micaceus</name>
    <dbReference type="NCBI Taxonomy" id="71717"/>
    <lineage>
        <taxon>Eukaryota</taxon>
        <taxon>Fungi</taxon>
        <taxon>Dikarya</taxon>
        <taxon>Basidiomycota</taxon>
        <taxon>Agaricomycotina</taxon>
        <taxon>Agaricomycetes</taxon>
        <taxon>Agaricomycetidae</taxon>
        <taxon>Agaricales</taxon>
        <taxon>Agaricineae</taxon>
        <taxon>Psathyrellaceae</taxon>
        <taxon>Coprinellus</taxon>
    </lineage>
</organism>
<accession>A0A4Y7TA21</accession>
<evidence type="ECO:0000256" key="1">
    <source>
        <dbReference type="SAM" id="MobiDB-lite"/>
    </source>
</evidence>
<name>A0A4Y7TA21_COPMI</name>
<keyword evidence="3" id="KW-1185">Reference proteome</keyword>
<feature type="region of interest" description="Disordered" evidence="1">
    <location>
        <begin position="10"/>
        <end position="30"/>
    </location>
</feature>
<comment type="caution">
    <text evidence="2">The sequence shown here is derived from an EMBL/GenBank/DDBJ whole genome shotgun (WGS) entry which is preliminary data.</text>
</comment>
<reference evidence="2 3" key="1">
    <citation type="journal article" date="2019" name="Nat. Ecol. Evol.">
        <title>Megaphylogeny resolves global patterns of mushroom evolution.</title>
        <authorList>
            <person name="Varga T."/>
            <person name="Krizsan K."/>
            <person name="Foldi C."/>
            <person name="Dima B."/>
            <person name="Sanchez-Garcia M."/>
            <person name="Sanchez-Ramirez S."/>
            <person name="Szollosi G.J."/>
            <person name="Szarkandi J.G."/>
            <person name="Papp V."/>
            <person name="Albert L."/>
            <person name="Andreopoulos W."/>
            <person name="Angelini C."/>
            <person name="Antonin V."/>
            <person name="Barry K.W."/>
            <person name="Bougher N.L."/>
            <person name="Buchanan P."/>
            <person name="Buyck B."/>
            <person name="Bense V."/>
            <person name="Catcheside P."/>
            <person name="Chovatia M."/>
            <person name="Cooper J."/>
            <person name="Damon W."/>
            <person name="Desjardin D."/>
            <person name="Finy P."/>
            <person name="Geml J."/>
            <person name="Haridas S."/>
            <person name="Hughes K."/>
            <person name="Justo A."/>
            <person name="Karasinski D."/>
            <person name="Kautmanova I."/>
            <person name="Kiss B."/>
            <person name="Kocsube S."/>
            <person name="Kotiranta H."/>
            <person name="LaButti K.M."/>
            <person name="Lechner B.E."/>
            <person name="Liimatainen K."/>
            <person name="Lipzen A."/>
            <person name="Lukacs Z."/>
            <person name="Mihaltcheva S."/>
            <person name="Morgado L.N."/>
            <person name="Niskanen T."/>
            <person name="Noordeloos M.E."/>
            <person name="Ohm R.A."/>
            <person name="Ortiz-Santana B."/>
            <person name="Ovrebo C."/>
            <person name="Racz N."/>
            <person name="Riley R."/>
            <person name="Savchenko A."/>
            <person name="Shiryaev A."/>
            <person name="Soop K."/>
            <person name="Spirin V."/>
            <person name="Szebenyi C."/>
            <person name="Tomsovsky M."/>
            <person name="Tulloss R.E."/>
            <person name="Uehling J."/>
            <person name="Grigoriev I.V."/>
            <person name="Vagvolgyi C."/>
            <person name="Papp T."/>
            <person name="Martin F.M."/>
            <person name="Miettinen O."/>
            <person name="Hibbett D.S."/>
            <person name="Nagy L.G."/>
        </authorList>
    </citation>
    <scope>NUCLEOTIDE SEQUENCE [LARGE SCALE GENOMIC DNA]</scope>
    <source>
        <strain evidence="2 3">FP101781</strain>
    </source>
</reference>
<feature type="compositionally biased region" description="Pro residues" evidence="1">
    <location>
        <begin position="15"/>
        <end position="26"/>
    </location>
</feature>
<dbReference type="Proteomes" id="UP000298030">
    <property type="component" value="Unassembled WGS sequence"/>
</dbReference>
<protein>
    <submittedName>
        <fullName evidence="2">Uncharacterized protein</fullName>
    </submittedName>
</protein>
<dbReference type="EMBL" id="QPFP01000020">
    <property type="protein sequence ID" value="TEB30970.1"/>
    <property type="molecule type" value="Genomic_DNA"/>
</dbReference>
<dbReference type="AlphaFoldDB" id="A0A4Y7TA21"/>
<proteinExistence type="predicted"/>
<gene>
    <name evidence="2" type="ORF">FA13DRAFT_473160</name>
</gene>
<evidence type="ECO:0000313" key="2">
    <source>
        <dbReference type="EMBL" id="TEB30970.1"/>
    </source>
</evidence>
<sequence>MYQDLSSLFSSGVPAHPPRALPPPKAQPVLSSPAYPPPQFFSPFLILSSPLRFRFSSLPLSCPLPASVHPTARTHTSGQGSELPRGGRCGPLPRFEAPDAADRTSSHGVEMSETCSFAFRGTYPFRLYLRGAGANGFRRFRSLIGTRRGLGAGSRGAGTWSGRTKRC</sequence>